<dbReference type="InterPro" id="IPR010994">
    <property type="entry name" value="RuvA_2-like"/>
</dbReference>
<accession>A0AA35UV94</accession>
<feature type="domain" description="Helix-hairpin-helix DNA-binding motif class 1" evidence="4">
    <location>
        <begin position="97"/>
        <end position="116"/>
    </location>
</feature>
<dbReference type="GO" id="GO:0005524">
    <property type="term" value="F:ATP binding"/>
    <property type="evidence" value="ECO:0007669"/>
    <property type="project" value="UniProtKB-UniRule"/>
</dbReference>
<dbReference type="RefSeq" id="WP_282213181.1">
    <property type="nucleotide sequence ID" value="NZ_CP079097.1"/>
</dbReference>
<organism evidence="6 7">
    <name type="scientific">Methylococcus capsulatus</name>
    <dbReference type="NCBI Taxonomy" id="414"/>
    <lineage>
        <taxon>Bacteria</taxon>
        <taxon>Pseudomonadati</taxon>
        <taxon>Pseudomonadota</taxon>
        <taxon>Gammaproteobacteria</taxon>
        <taxon>Methylococcales</taxon>
        <taxon>Methylococcaceae</taxon>
        <taxon>Methylococcus</taxon>
    </lineage>
</organism>
<dbReference type="Pfam" id="PF23139">
    <property type="entry name" value="OB_YrrC"/>
    <property type="match status" value="1"/>
</dbReference>
<comment type="similarity">
    <text evidence="3">Belongs to the RecD family. RecD2 subfamily.</text>
</comment>
<dbReference type="Pfam" id="PF14490">
    <property type="entry name" value="HHH_RecD2"/>
    <property type="match status" value="1"/>
</dbReference>
<dbReference type="PANTHER" id="PTHR43788:SF6">
    <property type="entry name" value="DNA HELICASE B"/>
    <property type="match status" value="1"/>
</dbReference>
<dbReference type="Gene3D" id="1.10.150.20">
    <property type="entry name" value="5' to 3' exonuclease, C-terminal subdomain"/>
    <property type="match status" value="1"/>
</dbReference>
<dbReference type="Gene3D" id="2.30.30.940">
    <property type="match status" value="1"/>
</dbReference>
<dbReference type="GO" id="GO:0003677">
    <property type="term" value="F:DNA binding"/>
    <property type="evidence" value="ECO:0007669"/>
    <property type="project" value="UniProtKB-UniRule"/>
</dbReference>
<dbReference type="EC" id="5.6.2.3" evidence="3"/>
<dbReference type="AlphaFoldDB" id="A0AA35UV94"/>
<feature type="binding site" evidence="3">
    <location>
        <begin position="324"/>
        <end position="328"/>
    </location>
    <ligand>
        <name>ATP</name>
        <dbReference type="ChEBI" id="CHEBI:30616"/>
    </ligand>
</feature>
<dbReference type="CDD" id="cd17933">
    <property type="entry name" value="DEXSc_RecD-like"/>
    <property type="match status" value="1"/>
</dbReference>
<dbReference type="PANTHER" id="PTHR43788">
    <property type="entry name" value="DNA2/NAM7 HELICASE FAMILY MEMBER"/>
    <property type="match status" value="1"/>
</dbReference>
<dbReference type="Pfam" id="PF13245">
    <property type="entry name" value="AAA_19"/>
    <property type="match status" value="1"/>
</dbReference>
<dbReference type="InterPro" id="IPR003593">
    <property type="entry name" value="AAA+_ATPase"/>
</dbReference>
<dbReference type="GO" id="GO:0006281">
    <property type="term" value="P:DNA repair"/>
    <property type="evidence" value="ECO:0007669"/>
    <property type="project" value="InterPro"/>
</dbReference>
<evidence type="ECO:0000313" key="6">
    <source>
        <dbReference type="EMBL" id="CAI8817662.1"/>
    </source>
</evidence>
<comment type="catalytic activity">
    <reaction evidence="3">
        <text>ATP + H2O = ADP + phosphate + H(+)</text>
        <dbReference type="Rhea" id="RHEA:13065"/>
        <dbReference type="ChEBI" id="CHEBI:15377"/>
        <dbReference type="ChEBI" id="CHEBI:15378"/>
        <dbReference type="ChEBI" id="CHEBI:30616"/>
        <dbReference type="ChEBI" id="CHEBI:43474"/>
        <dbReference type="ChEBI" id="CHEBI:456216"/>
        <dbReference type="EC" id="5.6.2.3"/>
    </reaction>
</comment>
<gene>
    <name evidence="3 6" type="primary">recD2</name>
    <name evidence="6" type="ORF">MCNOR_1880</name>
</gene>
<evidence type="ECO:0000259" key="4">
    <source>
        <dbReference type="SMART" id="SM00278"/>
    </source>
</evidence>
<feature type="domain" description="AAA+ ATPase" evidence="5">
    <location>
        <begin position="313"/>
        <end position="493"/>
    </location>
</feature>
<dbReference type="GO" id="GO:0006310">
    <property type="term" value="P:DNA recombination"/>
    <property type="evidence" value="ECO:0007669"/>
    <property type="project" value="InterPro"/>
</dbReference>
<dbReference type="InterPro" id="IPR027417">
    <property type="entry name" value="P-loop_NTPase"/>
</dbReference>
<protein>
    <recommendedName>
        <fullName evidence="3">ATP-dependent RecD2 DNA helicase</fullName>
        <ecNumber evidence="3">5.6.2.3</ecNumber>
    </recommendedName>
    <alternativeName>
        <fullName evidence="3">DNA 5'-3' helicase subunit RecD2</fullName>
    </alternativeName>
</protein>
<sequence length="705" mass="77695">MLRVKVKGQRDLMTVVGNAASVTPGEFIEAFGHWFNDRTHGLQFKADFLKVVPPSTLEGIEKYLGSGMVKGIGPHFAKKLVRAFGQAVFDVIETSPERLEELDGIGPKRRARVAEAWAEQKVIREIMVFLQSHGVGTSRAVRIYKTYGEEAIVKVTENPYRLALDIWGIGFKTADQIAQHLGIPPDSLIRAQAGVRHALQVWSEQGHCAAARDKLVAMAVDLLSIPESIIETAIAAELEAENLVAESIEDGELLYLTPMHRAELGCAAQIQRLLDGVLPWGEIDIDKALPWVEEKSSLTLSESQRQAVATVLRRKVAIITGGPGVGKTTLVNSLLLILRGKRVRVQLCAPTGRAAKRMTETTGIEAKTVHRLLEFDPSAFRFKRDADNPLDTDLLVIDEASMTDTVLMNQLLKAVPDEAGLLIVGDVDQLPSVGPGAVLADLIDSGAVPTVRLTEIFRQAQSSRIIVNAHRINQGQMPLLAPRGEASDFYLIEADTPEDIAAKLYFTVTERIPRKFGFDPIDDIQVLAPMNRGGLGVRSINVELQQRLNAHGEPKVQKFGTTFAPGDKVIQRVNNYDKEVFNGDIGRITAIDLEQSTVHVDYDGREVSYELGELDELSLAYAVSIHKSQGSEYPVVVIPLSMQHYMLLERNLLYTAVTRGKKLVVVIAEPKALAMAVKNRKSRRRITRLSERLAAPKLPQEVGKR</sequence>
<keyword evidence="2 3" id="KW-0067">ATP-binding</keyword>
<comment type="function">
    <text evidence="3">DNA-dependent ATPase and ATP-dependent 5'-3' DNA helicase. Has no activity on blunt DNA or DNA with 3'-overhangs, requires at least 10 bases of 5'-ssDNA for helicase activity.</text>
</comment>
<dbReference type="Pfam" id="PF14520">
    <property type="entry name" value="HHH_5"/>
    <property type="match status" value="1"/>
</dbReference>
<proteinExistence type="inferred from homology"/>
<dbReference type="Gene3D" id="1.10.10.2220">
    <property type="match status" value="1"/>
</dbReference>
<dbReference type="GO" id="GO:0016787">
    <property type="term" value="F:hydrolase activity"/>
    <property type="evidence" value="ECO:0007669"/>
    <property type="project" value="UniProtKB-KW"/>
</dbReference>
<keyword evidence="3 6" id="KW-0378">Hydrolase</keyword>
<dbReference type="CDD" id="cd18809">
    <property type="entry name" value="SF1_C_RecD"/>
    <property type="match status" value="1"/>
</dbReference>
<keyword evidence="1 3" id="KW-0547">Nucleotide-binding</keyword>
<dbReference type="Pfam" id="PF18335">
    <property type="entry name" value="SH3_13"/>
    <property type="match status" value="1"/>
</dbReference>
<dbReference type="Gene3D" id="3.40.50.300">
    <property type="entry name" value="P-loop containing nucleotide triphosphate hydrolases"/>
    <property type="match status" value="2"/>
</dbReference>
<feature type="domain" description="Helix-hairpin-helix DNA-binding motif class 1" evidence="4">
    <location>
        <begin position="161"/>
        <end position="180"/>
    </location>
</feature>
<dbReference type="SUPFAM" id="SSF47781">
    <property type="entry name" value="RuvA domain 2-like"/>
    <property type="match status" value="1"/>
</dbReference>
<dbReference type="InterPro" id="IPR003583">
    <property type="entry name" value="Hlx-hairpin-Hlx_DNA-bd_motif"/>
</dbReference>
<dbReference type="GO" id="GO:0009338">
    <property type="term" value="C:exodeoxyribonuclease V complex"/>
    <property type="evidence" value="ECO:0007669"/>
    <property type="project" value="TreeGrafter"/>
</dbReference>
<dbReference type="SMART" id="SM00382">
    <property type="entry name" value="AAA"/>
    <property type="match status" value="1"/>
</dbReference>
<dbReference type="InterPro" id="IPR029493">
    <property type="entry name" value="RecD2-like_HHH"/>
</dbReference>
<dbReference type="NCBIfam" id="TIGR01448">
    <property type="entry name" value="recD_rel"/>
    <property type="match status" value="1"/>
</dbReference>
<evidence type="ECO:0000256" key="1">
    <source>
        <dbReference type="ARBA" id="ARBA00022741"/>
    </source>
</evidence>
<dbReference type="InterPro" id="IPR006345">
    <property type="entry name" value="RecD2"/>
</dbReference>
<name>A0AA35UV94_METCP</name>
<keyword evidence="3 6" id="KW-0347">Helicase</keyword>
<evidence type="ECO:0000313" key="7">
    <source>
        <dbReference type="Proteomes" id="UP001158598"/>
    </source>
</evidence>
<dbReference type="SMART" id="SM00278">
    <property type="entry name" value="HhH1"/>
    <property type="match status" value="2"/>
</dbReference>
<evidence type="ECO:0000256" key="2">
    <source>
        <dbReference type="ARBA" id="ARBA00022840"/>
    </source>
</evidence>
<dbReference type="GO" id="GO:0043139">
    <property type="term" value="F:5'-3' DNA helicase activity"/>
    <property type="evidence" value="ECO:0007669"/>
    <property type="project" value="UniProtKB-UniRule"/>
</dbReference>
<reference evidence="6" key="1">
    <citation type="submission" date="2023-03" db="EMBL/GenBank/DDBJ databases">
        <authorList>
            <person name="Pearce D."/>
        </authorList>
    </citation>
    <scope>NUCLEOTIDE SEQUENCE</scope>
    <source>
        <strain evidence="6">Mc</strain>
    </source>
</reference>
<dbReference type="InterPro" id="IPR055446">
    <property type="entry name" value="RecD2_N_OB"/>
</dbReference>
<keyword evidence="3" id="KW-0238">DNA-binding</keyword>
<dbReference type="InterPro" id="IPR050534">
    <property type="entry name" value="Coronavir_polyprotein_1ab"/>
</dbReference>
<dbReference type="EMBL" id="OX458332">
    <property type="protein sequence ID" value="CAI8817662.1"/>
    <property type="molecule type" value="Genomic_DNA"/>
</dbReference>
<dbReference type="HAMAP" id="MF_01488">
    <property type="entry name" value="RecD2"/>
    <property type="match status" value="1"/>
</dbReference>
<dbReference type="InterPro" id="IPR027785">
    <property type="entry name" value="UvrD-like_helicase_C"/>
</dbReference>
<dbReference type="SUPFAM" id="SSF52540">
    <property type="entry name" value="P-loop containing nucleoside triphosphate hydrolases"/>
    <property type="match status" value="2"/>
</dbReference>
<dbReference type="InterPro" id="IPR041451">
    <property type="entry name" value="RecD2_SH13"/>
</dbReference>
<dbReference type="GO" id="GO:0017116">
    <property type="term" value="F:single-stranded DNA helicase activity"/>
    <property type="evidence" value="ECO:0007669"/>
    <property type="project" value="TreeGrafter"/>
</dbReference>
<evidence type="ECO:0000259" key="5">
    <source>
        <dbReference type="SMART" id="SM00382"/>
    </source>
</evidence>
<dbReference type="Pfam" id="PF13538">
    <property type="entry name" value="UvrD_C_2"/>
    <property type="match status" value="1"/>
</dbReference>
<evidence type="ECO:0000256" key="3">
    <source>
        <dbReference type="HAMAP-Rule" id="MF_01488"/>
    </source>
</evidence>
<dbReference type="Proteomes" id="UP001158598">
    <property type="component" value="Chromosome"/>
</dbReference>
<keyword evidence="3" id="KW-0413">Isomerase</keyword>